<protein>
    <recommendedName>
        <fullName evidence="3">DUF2630 family protein</fullName>
    </recommendedName>
</protein>
<comment type="caution">
    <text evidence="1">The sequence shown here is derived from an EMBL/GenBank/DDBJ whole genome shotgun (WGS) entry which is preliminary data.</text>
</comment>
<evidence type="ECO:0000313" key="2">
    <source>
        <dbReference type="Proteomes" id="UP000318509"/>
    </source>
</evidence>
<reference evidence="1 2" key="1">
    <citation type="journal article" date="2019" name="Nat. Microbiol.">
        <title>Mediterranean grassland soil C-N compound turnover is dependent on rainfall and depth, and is mediated by genomically divergent microorganisms.</title>
        <authorList>
            <person name="Diamond S."/>
            <person name="Andeer P.F."/>
            <person name="Li Z."/>
            <person name="Crits-Christoph A."/>
            <person name="Burstein D."/>
            <person name="Anantharaman K."/>
            <person name="Lane K.R."/>
            <person name="Thomas B.C."/>
            <person name="Pan C."/>
            <person name="Northen T.R."/>
            <person name="Banfield J.F."/>
        </authorList>
    </citation>
    <scope>NUCLEOTIDE SEQUENCE [LARGE SCALE GENOMIC DNA]</scope>
    <source>
        <strain evidence="1">NP_3</strain>
    </source>
</reference>
<dbReference type="AlphaFoldDB" id="A0A537JUG0"/>
<dbReference type="EMBL" id="VBAK01000179">
    <property type="protein sequence ID" value="TMI86826.1"/>
    <property type="molecule type" value="Genomic_DNA"/>
</dbReference>
<gene>
    <name evidence="1" type="ORF">E6H00_17410</name>
</gene>
<name>A0A537JUG0_9BACT</name>
<evidence type="ECO:0008006" key="3">
    <source>
        <dbReference type="Google" id="ProtNLM"/>
    </source>
</evidence>
<evidence type="ECO:0000313" key="1">
    <source>
        <dbReference type="EMBL" id="TMI86826.1"/>
    </source>
</evidence>
<organism evidence="1 2">
    <name type="scientific">Candidatus Segetimicrobium genomatis</name>
    <dbReference type="NCBI Taxonomy" id="2569760"/>
    <lineage>
        <taxon>Bacteria</taxon>
        <taxon>Bacillati</taxon>
        <taxon>Candidatus Sysuimicrobiota</taxon>
        <taxon>Candidatus Sysuimicrobiia</taxon>
        <taxon>Candidatus Sysuimicrobiales</taxon>
        <taxon>Candidatus Segetimicrobiaceae</taxon>
        <taxon>Candidatus Segetimicrobium</taxon>
    </lineage>
</organism>
<proteinExistence type="predicted"/>
<sequence>MTTGELINSLAHERLMLYRQGSGHPLPREIRARLVEIVHELDRLWDVRRHELAGPPLQLQSVIPSAAQKAPRAAAAARPARDQVA</sequence>
<dbReference type="Proteomes" id="UP000318509">
    <property type="component" value="Unassembled WGS sequence"/>
</dbReference>
<accession>A0A537JUG0</accession>